<gene>
    <name evidence="6" type="primary">recF</name>
    <name evidence="8" type="ORF">A3C24_05485</name>
</gene>
<keyword evidence="6" id="KW-0227">DNA damage</keyword>
<dbReference type="InterPro" id="IPR003395">
    <property type="entry name" value="RecF/RecN/SMC_N"/>
</dbReference>
<organism evidence="8 9">
    <name type="scientific">Candidatus Roizmanbacteria bacterium RIFCSPHIGHO2_02_FULL_37_24</name>
    <dbReference type="NCBI Taxonomy" id="1802037"/>
    <lineage>
        <taxon>Bacteria</taxon>
        <taxon>Candidatus Roizmaniibacteriota</taxon>
    </lineage>
</organism>
<dbReference type="GO" id="GO:0003697">
    <property type="term" value="F:single-stranded DNA binding"/>
    <property type="evidence" value="ECO:0007669"/>
    <property type="project" value="UniProtKB-UniRule"/>
</dbReference>
<dbReference type="AlphaFoldDB" id="A0A1F7GXY2"/>
<keyword evidence="6" id="KW-0742">SOS response</keyword>
<evidence type="ECO:0000256" key="3">
    <source>
        <dbReference type="ARBA" id="ARBA00022741"/>
    </source>
</evidence>
<dbReference type="NCBIfam" id="TIGR00611">
    <property type="entry name" value="recf"/>
    <property type="match status" value="1"/>
</dbReference>
<dbReference type="Gene3D" id="1.20.1050.90">
    <property type="entry name" value="RecF/RecN/SMC, N-terminal domain"/>
    <property type="match status" value="1"/>
</dbReference>
<dbReference type="GO" id="GO:0000731">
    <property type="term" value="P:DNA synthesis involved in DNA repair"/>
    <property type="evidence" value="ECO:0007669"/>
    <property type="project" value="TreeGrafter"/>
</dbReference>
<dbReference type="SUPFAM" id="SSF52540">
    <property type="entry name" value="P-loop containing nucleoside triphosphate hydrolases"/>
    <property type="match status" value="1"/>
</dbReference>
<dbReference type="PANTHER" id="PTHR32182">
    <property type="entry name" value="DNA REPLICATION AND REPAIR PROTEIN RECF"/>
    <property type="match status" value="1"/>
</dbReference>
<dbReference type="InterPro" id="IPR042174">
    <property type="entry name" value="RecF_2"/>
</dbReference>
<dbReference type="GO" id="GO:0006302">
    <property type="term" value="P:double-strand break repair"/>
    <property type="evidence" value="ECO:0007669"/>
    <property type="project" value="TreeGrafter"/>
</dbReference>
<keyword evidence="2 6" id="KW-0235">DNA replication</keyword>
<evidence type="ECO:0000256" key="6">
    <source>
        <dbReference type="HAMAP-Rule" id="MF_00365"/>
    </source>
</evidence>
<dbReference type="Gene3D" id="3.40.50.300">
    <property type="entry name" value="P-loop containing nucleotide triphosphate hydrolases"/>
    <property type="match status" value="1"/>
</dbReference>
<comment type="similarity">
    <text evidence="6">Belongs to the RecF family.</text>
</comment>
<dbReference type="GO" id="GO:0006260">
    <property type="term" value="P:DNA replication"/>
    <property type="evidence" value="ECO:0007669"/>
    <property type="project" value="UniProtKB-UniRule"/>
</dbReference>
<keyword evidence="1 6" id="KW-0963">Cytoplasm</keyword>
<keyword evidence="3 6" id="KW-0547">Nucleotide-binding</keyword>
<name>A0A1F7GXY2_9BACT</name>
<dbReference type="GO" id="GO:0005524">
    <property type="term" value="F:ATP binding"/>
    <property type="evidence" value="ECO:0007669"/>
    <property type="project" value="UniProtKB-UniRule"/>
</dbReference>
<evidence type="ECO:0000259" key="7">
    <source>
        <dbReference type="Pfam" id="PF02463"/>
    </source>
</evidence>
<dbReference type="HAMAP" id="MF_00365">
    <property type="entry name" value="RecF"/>
    <property type="match status" value="1"/>
</dbReference>
<dbReference type="InterPro" id="IPR027417">
    <property type="entry name" value="P-loop_NTPase"/>
</dbReference>
<dbReference type="Pfam" id="PF02463">
    <property type="entry name" value="SMC_N"/>
    <property type="match status" value="1"/>
</dbReference>
<protein>
    <recommendedName>
        <fullName evidence="6">DNA replication and repair protein RecF</fullName>
    </recommendedName>
</protein>
<comment type="subcellular location">
    <subcellularLocation>
        <location evidence="6">Cytoplasm</location>
    </subcellularLocation>
</comment>
<sequence length="347" mass="41408">MILESISLHNFRNFVDNKFKFAPSLTIIMGKNSVGKTNLLEGIFFVCNGKGLREEKQEELMNIEVASMHVEAEFSDKSSVTTFKIVLKQTENLEKIFFVDRSKKMLQSYLKYTPPIAIFSPELIAIIDGQPSLRRGFIDDIISKCDLEYKKRLQNYKNGLRRRNKVIEKENDPEKLRKEILFWNNYLIEQAEYICEKREWFVNFVNKSEKLDTHVFSLNYEKNEISLNRFEEYFMREYYQKRTLIGPQRDDFKIFKQQDEKKIDVHKFSSRGEQRLALLWLIINQIQLYEQELEHKPLVLLDDIFSELDESNKKIVLDLIKKHQTIISTTEEEFIKHLSKDTHIIRI</sequence>
<dbReference type="GO" id="GO:0005737">
    <property type="term" value="C:cytoplasm"/>
    <property type="evidence" value="ECO:0007669"/>
    <property type="project" value="UniProtKB-SubCell"/>
</dbReference>
<dbReference type="GO" id="GO:0009432">
    <property type="term" value="P:SOS response"/>
    <property type="evidence" value="ECO:0007669"/>
    <property type="project" value="UniProtKB-UniRule"/>
</dbReference>
<keyword evidence="5 6" id="KW-0238">DNA-binding</keyword>
<evidence type="ECO:0000256" key="5">
    <source>
        <dbReference type="ARBA" id="ARBA00023125"/>
    </source>
</evidence>
<evidence type="ECO:0000256" key="4">
    <source>
        <dbReference type="ARBA" id="ARBA00022840"/>
    </source>
</evidence>
<keyword evidence="4 6" id="KW-0067">ATP-binding</keyword>
<dbReference type="InterPro" id="IPR001238">
    <property type="entry name" value="DNA-binding_RecF"/>
</dbReference>
<accession>A0A1F7GXY2</accession>
<evidence type="ECO:0000256" key="2">
    <source>
        <dbReference type="ARBA" id="ARBA00022705"/>
    </source>
</evidence>
<reference evidence="8 9" key="1">
    <citation type="journal article" date="2016" name="Nat. Commun.">
        <title>Thousands of microbial genomes shed light on interconnected biogeochemical processes in an aquifer system.</title>
        <authorList>
            <person name="Anantharaman K."/>
            <person name="Brown C.T."/>
            <person name="Hug L.A."/>
            <person name="Sharon I."/>
            <person name="Castelle C.J."/>
            <person name="Probst A.J."/>
            <person name="Thomas B.C."/>
            <person name="Singh A."/>
            <person name="Wilkins M.J."/>
            <person name="Karaoz U."/>
            <person name="Brodie E.L."/>
            <person name="Williams K.H."/>
            <person name="Hubbard S.S."/>
            <person name="Banfield J.F."/>
        </authorList>
    </citation>
    <scope>NUCLEOTIDE SEQUENCE [LARGE SCALE GENOMIC DNA]</scope>
</reference>
<comment type="caution">
    <text evidence="8">The sequence shown here is derived from an EMBL/GenBank/DDBJ whole genome shotgun (WGS) entry which is preliminary data.</text>
</comment>
<dbReference type="Proteomes" id="UP000177159">
    <property type="component" value="Unassembled WGS sequence"/>
</dbReference>
<comment type="function">
    <text evidence="6">The RecF protein is involved in DNA metabolism; it is required for DNA replication and normal SOS inducibility. RecF binds preferentially to single-stranded, linear DNA. It also seems to bind ATP.</text>
</comment>
<proteinExistence type="inferred from homology"/>
<feature type="binding site" evidence="6">
    <location>
        <begin position="30"/>
        <end position="37"/>
    </location>
    <ligand>
        <name>ATP</name>
        <dbReference type="ChEBI" id="CHEBI:30616"/>
    </ligand>
</feature>
<dbReference type="PANTHER" id="PTHR32182:SF0">
    <property type="entry name" value="DNA REPLICATION AND REPAIR PROTEIN RECF"/>
    <property type="match status" value="1"/>
</dbReference>
<feature type="domain" description="RecF/RecN/SMC N-terminal" evidence="7">
    <location>
        <begin position="3"/>
        <end position="339"/>
    </location>
</feature>
<evidence type="ECO:0000313" key="9">
    <source>
        <dbReference type="Proteomes" id="UP000177159"/>
    </source>
</evidence>
<dbReference type="EMBL" id="MFZM01000018">
    <property type="protein sequence ID" value="OGK23624.1"/>
    <property type="molecule type" value="Genomic_DNA"/>
</dbReference>
<evidence type="ECO:0000256" key="1">
    <source>
        <dbReference type="ARBA" id="ARBA00022490"/>
    </source>
</evidence>
<keyword evidence="6" id="KW-0234">DNA repair</keyword>
<evidence type="ECO:0000313" key="8">
    <source>
        <dbReference type="EMBL" id="OGK23624.1"/>
    </source>
</evidence>